<accession>A0A7M2Y8G1</accession>
<evidence type="ECO:0000313" key="3">
    <source>
        <dbReference type="Proteomes" id="UP000594195"/>
    </source>
</evidence>
<dbReference type="InterPro" id="IPR003959">
    <property type="entry name" value="ATPase_AAA_core"/>
</dbReference>
<name>A0A7M2Y8G1_9FLAO</name>
<evidence type="ECO:0000313" key="2">
    <source>
        <dbReference type="EMBL" id="QOW09925.1"/>
    </source>
</evidence>
<reference evidence="2 3" key="1">
    <citation type="submission" date="2019-05" db="EMBL/GenBank/DDBJ databases">
        <title>Chryseobacterium sp. isolated from King George Island, maritime Antarctica.</title>
        <authorList>
            <person name="Peng X."/>
        </authorList>
    </citation>
    <scope>NUCLEOTIDE SEQUENCE [LARGE SCALE GENOMIC DNA]</scope>
    <source>
        <strain evidence="2 3">7-3A</strain>
    </source>
</reference>
<keyword evidence="3" id="KW-1185">Reference proteome</keyword>
<dbReference type="CDD" id="cd00009">
    <property type="entry name" value="AAA"/>
    <property type="match status" value="1"/>
</dbReference>
<dbReference type="InterPro" id="IPR027417">
    <property type="entry name" value="P-loop_NTPase"/>
</dbReference>
<dbReference type="EMBL" id="CP040442">
    <property type="protein sequence ID" value="QOW09925.1"/>
    <property type="molecule type" value="Genomic_DNA"/>
</dbReference>
<dbReference type="SUPFAM" id="SSF52540">
    <property type="entry name" value="P-loop containing nucleoside triphosphate hydrolases"/>
    <property type="match status" value="1"/>
</dbReference>
<feature type="domain" description="ATPase AAA-type core" evidence="1">
    <location>
        <begin position="231"/>
        <end position="346"/>
    </location>
</feature>
<proteinExistence type="predicted"/>
<evidence type="ECO:0000259" key="1">
    <source>
        <dbReference type="Pfam" id="PF00004"/>
    </source>
</evidence>
<dbReference type="GO" id="GO:0016887">
    <property type="term" value="F:ATP hydrolysis activity"/>
    <property type="evidence" value="ECO:0007669"/>
    <property type="project" value="InterPro"/>
</dbReference>
<dbReference type="KEGG" id="kfa:Q73A0000_05890"/>
<dbReference type="Gene3D" id="3.40.50.300">
    <property type="entry name" value="P-loop containing nucleotide triphosphate hydrolases"/>
    <property type="match status" value="1"/>
</dbReference>
<gene>
    <name evidence="2" type="ORF">Q73A0000_05890</name>
</gene>
<dbReference type="Pfam" id="PF00004">
    <property type="entry name" value="AAA"/>
    <property type="match status" value="1"/>
</dbReference>
<dbReference type="Proteomes" id="UP000594195">
    <property type="component" value="Chromosome"/>
</dbReference>
<protein>
    <submittedName>
        <fullName evidence="2">AAA family ATPase</fullName>
    </submittedName>
</protein>
<dbReference type="GO" id="GO:0005524">
    <property type="term" value="F:ATP binding"/>
    <property type="evidence" value="ECO:0007669"/>
    <property type="project" value="InterPro"/>
</dbReference>
<organism evidence="2 3">
    <name type="scientific">Kaistella flava</name>
    <name type="common">ex Peng et al. 2021</name>
    <dbReference type="NCBI Taxonomy" id="2038776"/>
    <lineage>
        <taxon>Bacteria</taxon>
        <taxon>Pseudomonadati</taxon>
        <taxon>Bacteroidota</taxon>
        <taxon>Flavobacteriia</taxon>
        <taxon>Flavobacteriales</taxon>
        <taxon>Weeksellaceae</taxon>
        <taxon>Chryseobacterium group</taxon>
        <taxon>Kaistella</taxon>
    </lineage>
</organism>
<sequence>MNKDWLILVQKFDVESARIKFENICEGLFRKLNPTKTVRTVRVNHGDGGIDVFVGEIGEEPIDVIQCKFFVNGIEESQQNQIRESFKKAIGSNEFETKSWTLCIVNILDLQQNKWWSSWKKKNEENYQLPSNFISLKDGNAIIDLIKEHNLYNTSFELEDSLKIDEIHQKLVRENSQIDIGSILKSTSYALLQVRNYIEDKTNAHIVRSEVTSIYNWIIQDLPSNQKNVLILKGEKGLGKSAILKDLYEKLSIEKYNVLGLKADKFYCKSIVELETKLFDNLLSFDKLIKETVGKREKLIVIIDQIDAMSLTLSSSREYIETYNKLISKLQTYQNVRIIISSRSYDLKYDSELSIYNSDSYKKILVNLFSEEEVKSILTTFNIKHPSQKVLHLLKTPNHLDIFCRIYDSNSKREIDSISTLKDLYDHLWKKYISPRKEFKLKELIYKIVQRMYQEQRISVGNIYEDDYFSEIGYLSSNSILIEYDKEIQFFHQTFYEYAFAKHFVDNDRNLESYIIENEQSLYVRSITKMIVEYLRESDIQKYINTIKNILISDKYRFHIKSLIISLLGGIKNPCELEKKFALEVLFENDDYENVFISSIHSFGWVNFFISENIPSNYFSKTKIGTETEEEYKFRKKKYSDYNWSVFVNNINESPTKLIDHLELLNFENKEFFIPNLLFYINDWSDADLIPYFEKYIPFQKESEGKRDNHYFYEVLRKIFPHNKEFAYGMLGTAVADFYDKFEFNYRFEHSLNEIVKDFCKTAPLESFKYLFSIYKEIVDKTKTPYLYYGKIESPLYKSSKINDKDTHQIYSGKRGLEDYLEVFILNSNTTFFLEFYQNYKNSDDTLLLKMIIKKLDFNYSFYRNEILELIEILTYKNIFGGSDDDLQLQLRILISNVYKLLEKEQREFIDNILLDLRTTYDYWIWKDENGKRRISLNEFGKKKYLFIKALPFDELIKNKLLFKTYKELNRKFGDLNPKIATDTSGATWSSVSPPLSESACRKMTLKHWKKSMIKYNENYKSDRWAFGNIEEHSKVFQNIVKENPSKFYEFIEGLFNDKQISEKYILRGVGGLIDGNYNPNKVKKLFKQLITLDIINSYYGSIVNHYIGYFIENKNIDKDIVLYLSDLALNYPTKDKEHNPNYPLHDAVNSVVGSALSELIHCFYNKEFEEIIFSTIEKLIEKPCCNDSVKIMILNDLVHLNRLNIISAFKIFSKLTDTSDSKILKHSINPSQYFNNRFHDEMDCYFERVFECPEIYKQNYVLISSWILGLDNEKKWYNKFIEKGKDAKLCAIDVAENFLIDEDTGVINVKALEILSEFLSETDKEFAGEYSCVILRKFKPENFQYFFPFLNEYSKTVLCRKDPRYFLQYLSTCSKNYPEKCLELLEKIDFRDKPDIQDSGHYDKEPIQLILAIYSKLVSEVIKNKTLINQSLDIFDGMLKHRHLRNNANQAIETIQ</sequence>
<dbReference type="RefSeq" id="WP_193813161.1">
    <property type="nucleotide sequence ID" value="NZ_CP040442.1"/>
</dbReference>